<organism evidence="2 3">
    <name type="scientific">Qingshengfaniella alkalisoli</name>
    <dbReference type="NCBI Taxonomy" id="2599296"/>
    <lineage>
        <taxon>Bacteria</taxon>
        <taxon>Pseudomonadati</taxon>
        <taxon>Pseudomonadota</taxon>
        <taxon>Alphaproteobacteria</taxon>
        <taxon>Rhodobacterales</taxon>
        <taxon>Paracoccaceae</taxon>
        <taxon>Qingshengfaniella</taxon>
    </lineage>
</organism>
<feature type="transmembrane region" description="Helical" evidence="1">
    <location>
        <begin position="255"/>
        <end position="275"/>
    </location>
</feature>
<feature type="transmembrane region" description="Helical" evidence="1">
    <location>
        <begin position="295"/>
        <end position="314"/>
    </location>
</feature>
<name>A0A5B8IXD4_9RHOB</name>
<protein>
    <submittedName>
        <fullName evidence="2">Tricarballylate utilization 4Fe-4S protein TcuB</fullName>
    </submittedName>
</protein>
<dbReference type="SUPFAM" id="SSF103501">
    <property type="entry name" value="Respiratory nitrate reductase 1 gamma chain"/>
    <property type="match status" value="1"/>
</dbReference>
<accession>A0A5B8IXD4</accession>
<keyword evidence="1" id="KW-0472">Membrane</keyword>
<evidence type="ECO:0000313" key="3">
    <source>
        <dbReference type="Proteomes" id="UP000318483"/>
    </source>
</evidence>
<evidence type="ECO:0000256" key="1">
    <source>
        <dbReference type="SAM" id="Phobius"/>
    </source>
</evidence>
<keyword evidence="1" id="KW-1133">Transmembrane helix</keyword>
<feature type="transmembrane region" description="Helical" evidence="1">
    <location>
        <begin position="103"/>
        <end position="124"/>
    </location>
</feature>
<gene>
    <name evidence="2" type="primary">tcuB</name>
    <name evidence="2" type="ORF">FPZ52_11555</name>
</gene>
<dbReference type="OrthoDB" id="9765258at2"/>
<proteinExistence type="predicted"/>
<feature type="transmembrane region" description="Helical" evidence="1">
    <location>
        <begin position="144"/>
        <end position="165"/>
    </location>
</feature>
<dbReference type="KEGG" id="lit:FPZ52_11555"/>
<evidence type="ECO:0000313" key="2">
    <source>
        <dbReference type="EMBL" id="QDY70364.1"/>
    </source>
</evidence>
<feature type="transmembrane region" description="Helical" evidence="1">
    <location>
        <begin position="222"/>
        <end position="243"/>
    </location>
</feature>
<feature type="transmembrane region" description="Helical" evidence="1">
    <location>
        <begin position="320"/>
        <end position="341"/>
    </location>
</feature>
<dbReference type="InterPro" id="IPR012830">
    <property type="entry name" value="Citrate_utilization_prot_B"/>
</dbReference>
<reference evidence="2 3" key="1">
    <citation type="submission" date="2019-07" db="EMBL/GenBank/DDBJ databases">
        <title>Litoreibacter alkalisoli sp. nov., isolated from saline-alkaline soil.</title>
        <authorList>
            <person name="Wang S."/>
            <person name="Xu L."/>
            <person name="Xing Y.-T."/>
            <person name="Sun J.-Q."/>
        </authorList>
    </citation>
    <scope>NUCLEOTIDE SEQUENCE [LARGE SCALE GENOMIC DNA]</scope>
    <source>
        <strain evidence="2 3">LN3S51</strain>
        <plasmid evidence="2 3">unnamed1</plasmid>
    </source>
</reference>
<dbReference type="AlphaFoldDB" id="A0A5B8IXD4"/>
<sequence length="368" mass="39904">MSHSTPALAEADRLMTVCNSCRYCEGLCAVFPAMELKRSFSDGDLNHLANLCHNCGACYHDCQFAPPHEFAVNVPGTLAQVRAESYAHYACPKAARPLFARHGTALAIGMTLITALFILGFVAANEPDALLGSHLNDASFYALMPHNAMIALFGAAFLWMLIAVFMGARAFWHDVGTPQVGVTDHAQATLDAAQLRYLDGGGMGCFNDDDQPTDRRRLWHHFTFYGFLLCLAATSLATIYHYVFGWHAPYAWHSGPALLGIAGGLGLVIGPIGLLRAKQGRMEELGAQGFRGMEVGFILMLLLVGASGLALRVLGETALLGPLLALHLGAVLTFFLTMPYGKFVHGLYRYLALSRHARDMRIAPVPKP</sequence>
<dbReference type="InterPro" id="IPR036197">
    <property type="entry name" value="NarG-like_sf"/>
</dbReference>
<dbReference type="RefSeq" id="WP_146365782.1">
    <property type="nucleotide sequence ID" value="NZ_CP042262.1"/>
</dbReference>
<keyword evidence="3" id="KW-1185">Reference proteome</keyword>
<dbReference type="EMBL" id="CP042262">
    <property type="protein sequence ID" value="QDY70364.1"/>
    <property type="molecule type" value="Genomic_DNA"/>
</dbReference>
<geneLocation type="plasmid" evidence="2 3">
    <name>unnamed1</name>
</geneLocation>
<keyword evidence="1" id="KW-0812">Transmembrane</keyword>
<dbReference type="Proteomes" id="UP000318483">
    <property type="component" value="Plasmid unnamed1"/>
</dbReference>
<keyword evidence="2" id="KW-0614">Plasmid</keyword>
<dbReference type="NCBIfam" id="TIGR02484">
    <property type="entry name" value="CitB"/>
    <property type="match status" value="1"/>
</dbReference>